<evidence type="ECO:0000259" key="9">
    <source>
        <dbReference type="PROSITE" id="PS50110"/>
    </source>
</evidence>
<dbReference type="Gene3D" id="3.30.565.10">
    <property type="entry name" value="Histidine kinase-like ATPase, C-terminal domain"/>
    <property type="match status" value="1"/>
</dbReference>
<dbReference type="Pfam" id="PF08447">
    <property type="entry name" value="PAS_3"/>
    <property type="match status" value="4"/>
</dbReference>
<dbReference type="InterPro" id="IPR011006">
    <property type="entry name" value="CheY-like_superfamily"/>
</dbReference>
<proteinExistence type="predicted"/>
<dbReference type="GO" id="GO:0000155">
    <property type="term" value="F:phosphorelay sensor kinase activity"/>
    <property type="evidence" value="ECO:0007669"/>
    <property type="project" value="InterPro"/>
</dbReference>
<dbReference type="CDD" id="cd00156">
    <property type="entry name" value="REC"/>
    <property type="match status" value="1"/>
</dbReference>
<feature type="coiled-coil region" evidence="7">
    <location>
        <begin position="696"/>
        <end position="723"/>
    </location>
</feature>
<dbReference type="InterPro" id="IPR052162">
    <property type="entry name" value="Sensor_kinase/Photoreceptor"/>
</dbReference>
<dbReference type="CDD" id="cd00075">
    <property type="entry name" value="HATPase"/>
    <property type="match status" value="1"/>
</dbReference>
<dbReference type="InterPro" id="IPR000014">
    <property type="entry name" value="PAS"/>
</dbReference>
<evidence type="ECO:0000256" key="7">
    <source>
        <dbReference type="SAM" id="Coils"/>
    </source>
</evidence>
<dbReference type="Proteomes" id="UP000236584">
    <property type="component" value="Chromosome"/>
</dbReference>
<dbReference type="CDD" id="cd00130">
    <property type="entry name" value="PAS"/>
    <property type="match status" value="4"/>
</dbReference>
<protein>
    <recommendedName>
        <fullName evidence="2">histidine kinase</fullName>
        <ecNumber evidence="2">2.7.13.3</ecNumber>
    </recommendedName>
</protein>
<feature type="domain" description="PAC" evidence="11">
    <location>
        <begin position="465"/>
        <end position="517"/>
    </location>
</feature>
<dbReference type="InterPro" id="IPR005467">
    <property type="entry name" value="His_kinase_dom"/>
</dbReference>
<dbReference type="SMART" id="SM00387">
    <property type="entry name" value="HATPase_c"/>
    <property type="match status" value="1"/>
</dbReference>
<evidence type="ECO:0000256" key="2">
    <source>
        <dbReference type="ARBA" id="ARBA00012438"/>
    </source>
</evidence>
<dbReference type="InterPro" id="IPR003661">
    <property type="entry name" value="HisK_dim/P_dom"/>
</dbReference>
<dbReference type="AlphaFoldDB" id="A0A2I8VKT9"/>
<feature type="domain" description="PAC" evidence="11">
    <location>
        <begin position="216"/>
        <end position="266"/>
    </location>
</feature>
<dbReference type="SMART" id="SM00091">
    <property type="entry name" value="PAS"/>
    <property type="match status" value="4"/>
</dbReference>
<dbReference type="InterPro" id="IPR000700">
    <property type="entry name" value="PAS-assoc_C"/>
</dbReference>
<dbReference type="InterPro" id="IPR036890">
    <property type="entry name" value="HATPase_C_sf"/>
</dbReference>
<dbReference type="EC" id="2.7.13.3" evidence="2"/>
<reference evidence="12 13" key="1">
    <citation type="submission" date="2018-01" db="EMBL/GenBank/DDBJ databases">
        <title>Complete genome sequence of Salinigranum rubrum GX10T, an extremely halophilic archaeon isolated from a marine solar saltern.</title>
        <authorList>
            <person name="Han S."/>
        </authorList>
    </citation>
    <scope>NUCLEOTIDE SEQUENCE [LARGE SCALE GENOMIC DNA]</scope>
    <source>
        <strain evidence="12 13">GX10</strain>
    </source>
</reference>
<dbReference type="InterPro" id="IPR001610">
    <property type="entry name" value="PAC"/>
</dbReference>
<dbReference type="Gene3D" id="3.30.450.20">
    <property type="entry name" value="PAS domain"/>
    <property type="match status" value="5"/>
</dbReference>
<dbReference type="Pfam" id="PF02518">
    <property type="entry name" value="HATPase_c"/>
    <property type="match status" value="1"/>
</dbReference>
<keyword evidence="7" id="KW-0175">Coiled coil</keyword>
<dbReference type="Pfam" id="PF00072">
    <property type="entry name" value="Response_reg"/>
    <property type="match status" value="1"/>
</dbReference>
<evidence type="ECO:0000259" key="11">
    <source>
        <dbReference type="PROSITE" id="PS50113"/>
    </source>
</evidence>
<feature type="domain" description="PAC" evidence="11">
    <location>
        <begin position="591"/>
        <end position="642"/>
    </location>
</feature>
<dbReference type="GeneID" id="35593156"/>
<keyword evidence="3 6" id="KW-0597">Phosphoprotein</keyword>
<dbReference type="PROSITE" id="PS50112">
    <property type="entry name" value="PAS"/>
    <property type="match status" value="2"/>
</dbReference>
<evidence type="ECO:0000256" key="4">
    <source>
        <dbReference type="ARBA" id="ARBA00022679"/>
    </source>
</evidence>
<feature type="domain" description="PAC" evidence="11">
    <location>
        <begin position="720"/>
        <end position="772"/>
    </location>
</feature>
<feature type="domain" description="Response regulatory" evidence="9">
    <location>
        <begin position="9"/>
        <end position="125"/>
    </location>
</feature>
<dbReference type="CDD" id="cd00082">
    <property type="entry name" value="HisKA"/>
    <property type="match status" value="1"/>
</dbReference>
<dbReference type="SMART" id="SM00448">
    <property type="entry name" value="REC"/>
    <property type="match status" value="1"/>
</dbReference>
<dbReference type="InterPro" id="IPR013656">
    <property type="entry name" value="PAS_4"/>
</dbReference>
<dbReference type="PRINTS" id="PR00344">
    <property type="entry name" value="BCTRLSENSOR"/>
</dbReference>
<keyword evidence="5 12" id="KW-0418">Kinase</keyword>
<evidence type="ECO:0000313" key="12">
    <source>
        <dbReference type="EMBL" id="AUV82553.1"/>
    </source>
</evidence>
<dbReference type="PANTHER" id="PTHR43304">
    <property type="entry name" value="PHYTOCHROME-LIKE PROTEIN CPH1"/>
    <property type="match status" value="1"/>
</dbReference>
<feature type="modified residue" description="4-aspartylphosphate" evidence="6">
    <location>
        <position position="60"/>
    </location>
</feature>
<accession>A0A2I8VKT9</accession>
<keyword evidence="4" id="KW-0808">Transferase</keyword>
<sequence>MQSIGGDIHVLHVDDEPDFAALAGAFVEREDDRFTVESATSAEAGLERLADGHFDCVVSDYDMPGTNGLEFLEAVRATYPDLPFILFTGKGSEEIASRAISAGVTDYLQKEHGTDQYTILANRIRNAVEGARAERERRRMRERMELALEETESVIFEMDFETGTVSRHGAVESFFELDPERISTKREYFERFVHPDDRARIRASYERLRTSDQDHAVIEYRTNPDLGSVRWLQDHMYVTSDDSGTRVLGLARDITERKQRERELEQYEAYLQNSTDIVTVLDDSGTIKYGSPSITRILGYEPGELIGEHAFDYVHPDDVDRALEAFRELVTEPGATLTAEFRFRTAADEWCWLEVRGTNQLDNPAIEGVVVNNRDITERKTREQELQLKERRYQAVFNDPNILVGLLDTDGTVRDINRTAMEYVDATSEELIGIPFWETPWFEHSDAVQDDIRTWIDRAANGEYVEFDLDLVRPDGEPYTVEGVFRPVLNDVGEVVSLIVSDREVTERKERERDLERIWEFFTEAERLGSLGAWEFDADDNVVWTDGTRRIHEVDDSFDPTLEKGLSFFHPDDRESVERAVTSALERGESYDLEARLLTAQDNERWVRIHGKPMEDSDTSSVVRGYIQDITDQKRREQELDRAKSQLEAAVEAGEVATWEWHVPENELVAGPEFARKFGVDPDEARDGVSLDRFLRSIHEEDRDRIERRIQAVLDECGSYEEEYRVWNAAGELRWVVARGHVACDDDGTPLRFPGVLSDITERKETERELKRKNERLDEFTSIVSHDLRSPLAVAEGNLELARRECDSERLASIRRAHERMRTLIDDLLTLARQGESLHDVSAVDLAGFVDTCWRTVETGTATLSVDIDRTIRADESRLRQLFENLFRNAVVHGGADVTITVGEMDGGFFVEDDGRGIPDDLREEVFDAGFSTETGGTGFGLSIVEQVAVAHGWEVSVTEGSLGGARFEITGVAFVED</sequence>
<name>A0A2I8VKT9_9EURY</name>
<evidence type="ECO:0000256" key="1">
    <source>
        <dbReference type="ARBA" id="ARBA00000085"/>
    </source>
</evidence>
<dbReference type="OrthoDB" id="8127at2157"/>
<dbReference type="SUPFAM" id="SSF55874">
    <property type="entry name" value="ATPase domain of HSP90 chaperone/DNA topoisomerase II/histidine kinase"/>
    <property type="match status" value="1"/>
</dbReference>
<dbReference type="InterPro" id="IPR035965">
    <property type="entry name" value="PAS-like_dom_sf"/>
</dbReference>
<dbReference type="InterPro" id="IPR001789">
    <property type="entry name" value="Sig_transdc_resp-reg_receiver"/>
</dbReference>
<dbReference type="PANTHER" id="PTHR43304:SF1">
    <property type="entry name" value="PAC DOMAIN-CONTAINING PROTEIN"/>
    <property type="match status" value="1"/>
</dbReference>
<organism evidence="12 13">
    <name type="scientific">Salinigranum rubrum</name>
    <dbReference type="NCBI Taxonomy" id="755307"/>
    <lineage>
        <taxon>Archaea</taxon>
        <taxon>Methanobacteriati</taxon>
        <taxon>Methanobacteriota</taxon>
        <taxon>Stenosarchaea group</taxon>
        <taxon>Halobacteria</taxon>
        <taxon>Halobacteriales</taxon>
        <taxon>Haloferacaceae</taxon>
        <taxon>Salinigranum</taxon>
    </lineage>
</organism>
<evidence type="ECO:0000256" key="3">
    <source>
        <dbReference type="ARBA" id="ARBA00022553"/>
    </source>
</evidence>
<dbReference type="PROSITE" id="PS50110">
    <property type="entry name" value="RESPONSE_REGULATORY"/>
    <property type="match status" value="1"/>
</dbReference>
<evidence type="ECO:0000256" key="6">
    <source>
        <dbReference type="PROSITE-ProRule" id="PRU00169"/>
    </source>
</evidence>
<dbReference type="RefSeq" id="WP_103426242.1">
    <property type="nucleotide sequence ID" value="NZ_CP026309.1"/>
</dbReference>
<feature type="domain" description="PAS" evidence="10">
    <location>
        <begin position="263"/>
        <end position="333"/>
    </location>
</feature>
<dbReference type="InterPro" id="IPR013655">
    <property type="entry name" value="PAS_fold_3"/>
</dbReference>
<dbReference type="KEGG" id="srub:C2R22_13655"/>
<dbReference type="SUPFAM" id="SSF55785">
    <property type="entry name" value="PYP-like sensor domain (PAS domain)"/>
    <property type="match status" value="5"/>
</dbReference>
<dbReference type="EMBL" id="CP026309">
    <property type="protein sequence ID" value="AUV82553.1"/>
    <property type="molecule type" value="Genomic_DNA"/>
</dbReference>
<dbReference type="InterPro" id="IPR004358">
    <property type="entry name" value="Sig_transdc_His_kin-like_C"/>
</dbReference>
<dbReference type="PROSITE" id="PS50113">
    <property type="entry name" value="PAC"/>
    <property type="match status" value="5"/>
</dbReference>
<comment type="catalytic activity">
    <reaction evidence="1">
        <text>ATP + protein L-histidine = ADP + protein N-phospho-L-histidine.</text>
        <dbReference type="EC" id="2.7.13.3"/>
    </reaction>
</comment>
<dbReference type="SUPFAM" id="SSF47384">
    <property type="entry name" value="Homodimeric domain of signal transducing histidine kinase"/>
    <property type="match status" value="1"/>
</dbReference>
<dbReference type="Gene3D" id="1.10.287.130">
    <property type="match status" value="1"/>
</dbReference>
<evidence type="ECO:0000259" key="10">
    <source>
        <dbReference type="PROSITE" id="PS50112"/>
    </source>
</evidence>
<dbReference type="Pfam" id="PF08448">
    <property type="entry name" value="PAS_4"/>
    <property type="match status" value="1"/>
</dbReference>
<dbReference type="InterPro" id="IPR036097">
    <property type="entry name" value="HisK_dim/P_sf"/>
</dbReference>
<dbReference type="Gene3D" id="2.10.70.100">
    <property type="match status" value="1"/>
</dbReference>
<gene>
    <name evidence="12" type="ORF">C2R22_13655</name>
</gene>
<dbReference type="NCBIfam" id="TIGR00229">
    <property type="entry name" value="sensory_box"/>
    <property type="match status" value="5"/>
</dbReference>
<dbReference type="Pfam" id="PF00512">
    <property type="entry name" value="HisKA"/>
    <property type="match status" value="1"/>
</dbReference>
<evidence type="ECO:0000256" key="5">
    <source>
        <dbReference type="ARBA" id="ARBA00022777"/>
    </source>
</evidence>
<dbReference type="PROSITE" id="PS50109">
    <property type="entry name" value="HIS_KIN"/>
    <property type="match status" value="1"/>
</dbReference>
<feature type="domain" description="PAC" evidence="11">
    <location>
        <begin position="337"/>
        <end position="388"/>
    </location>
</feature>
<dbReference type="Gene3D" id="3.40.50.2300">
    <property type="match status" value="1"/>
</dbReference>
<dbReference type="SMART" id="SM00086">
    <property type="entry name" value="PAC"/>
    <property type="match status" value="5"/>
</dbReference>
<dbReference type="SMART" id="SM00388">
    <property type="entry name" value="HisKA"/>
    <property type="match status" value="1"/>
</dbReference>
<dbReference type="InterPro" id="IPR003594">
    <property type="entry name" value="HATPase_dom"/>
</dbReference>
<keyword evidence="13" id="KW-1185">Reference proteome</keyword>
<feature type="domain" description="Histidine kinase" evidence="8">
    <location>
        <begin position="783"/>
        <end position="971"/>
    </location>
</feature>
<evidence type="ECO:0000313" key="13">
    <source>
        <dbReference type="Proteomes" id="UP000236584"/>
    </source>
</evidence>
<dbReference type="SUPFAM" id="SSF52172">
    <property type="entry name" value="CheY-like"/>
    <property type="match status" value="1"/>
</dbReference>
<feature type="domain" description="PAS" evidence="10">
    <location>
        <begin position="140"/>
        <end position="212"/>
    </location>
</feature>
<evidence type="ECO:0000259" key="8">
    <source>
        <dbReference type="PROSITE" id="PS50109"/>
    </source>
</evidence>